<proteinExistence type="predicted"/>
<evidence type="ECO:0008006" key="3">
    <source>
        <dbReference type="Google" id="ProtNLM"/>
    </source>
</evidence>
<dbReference type="Gene3D" id="3.30.420.10">
    <property type="entry name" value="Ribonuclease H-like superfamily/Ribonuclease H"/>
    <property type="match status" value="1"/>
</dbReference>
<organism evidence="1 2">
    <name type="scientific">Planctomyces bekefii</name>
    <dbReference type="NCBI Taxonomy" id="1653850"/>
    <lineage>
        <taxon>Bacteria</taxon>
        <taxon>Pseudomonadati</taxon>
        <taxon>Planctomycetota</taxon>
        <taxon>Planctomycetia</taxon>
        <taxon>Planctomycetales</taxon>
        <taxon>Planctomycetaceae</taxon>
        <taxon>Planctomyces</taxon>
    </lineage>
</organism>
<evidence type="ECO:0000313" key="2">
    <source>
        <dbReference type="Proteomes" id="UP000321083"/>
    </source>
</evidence>
<keyword evidence="2" id="KW-1185">Reference proteome</keyword>
<name>A0A5C6MD15_9PLAN</name>
<dbReference type="InterPro" id="IPR036397">
    <property type="entry name" value="RNaseH_sf"/>
</dbReference>
<dbReference type="GO" id="GO:0003676">
    <property type="term" value="F:nucleic acid binding"/>
    <property type="evidence" value="ECO:0007669"/>
    <property type="project" value="InterPro"/>
</dbReference>
<gene>
    <name evidence="1" type="ORF">E3A20_02570</name>
</gene>
<dbReference type="Proteomes" id="UP000321083">
    <property type="component" value="Unassembled WGS sequence"/>
</dbReference>
<sequence>MKKPRLRADLGAPNTSRAAREFLYALTSELPSYARVRRPTDNAITERFYQTIKQEEVYIVGSYPDLKSANE</sequence>
<feature type="non-terminal residue" evidence="1">
    <location>
        <position position="71"/>
    </location>
</feature>
<reference evidence="1 2" key="2">
    <citation type="submission" date="2019-08" db="EMBL/GenBank/DDBJ databases">
        <authorList>
            <person name="Henke P."/>
        </authorList>
    </citation>
    <scope>NUCLEOTIDE SEQUENCE [LARGE SCALE GENOMIC DNA]</scope>
    <source>
        <strain evidence="1">Phe10_nw2017</strain>
    </source>
</reference>
<protein>
    <recommendedName>
        <fullName evidence="3">Integrase catalytic domain-containing protein</fullName>
    </recommendedName>
</protein>
<accession>A0A5C6MD15</accession>
<comment type="caution">
    <text evidence="1">The sequence shown here is derived from an EMBL/GenBank/DDBJ whole genome shotgun (WGS) entry which is preliminary data.</text>
</comment>
<evidence type="ECO:0000313" key="1">
    <source>
        <dbReference type="EMBL" id="TWW12258.1"/>
    </source>
</evidence>
<dbReference type="AlphaFoldDB" id="A0A5C6MD15"/>
<dbReference type="InterPro" id="IPR012337">
    <property type="entry name" value="RNaseH-like_sf"/>
</dbReference>
<dbReference type="EMBL" id="SRHE01000025">
    <property type="protein sequence ID" value="TWW12258.1"/>
    <property type="molecule type" value="Genomic_DNA"/>
</dbReference>
<dbReference type="SUPFAM" id="SSF53098">
    <property type="entry name" value="Ribonuclease H-like"/>
    <property type="match status" value="1"/>
</dbReference>
<reference evidence="1 2" key="1">
    <citation type="submission" date="2019-08" db="EMBL/GenBank/DDBJ databases">
        <title>100 year-old enigma solved: identification of Planctomyces bekefii, the type genus and species of the phylum Planctomycetes.</title>
        <authorList>
            <person name="Svetlana D.N."/>
            <person name="Overmann J."/>
        </authorList>
    </citation>
    <scope>NUCLEOTIDE SEQUENCE [LARGE SCALE GENOMIC DNA]</scope>
    <source>
        <strain evidence="1">Phe10_nw2017</strain>
    </source>
</reference>